<evidence type="ECO:0000313" key="1">
    <source>
        <dbReference type="EMBL" id="MFI5676377.1"/>
    </source>
</evidence>
<protein>
    <recommendedName>
        <fullName evidence="3">Short-chain dehydrogenase</fullName>
    </recommendedName>
</protein>
<name>A0ABW7Y1Y9_STRCE</name>
<evidence type="ECO:0008006" key="3">
    <source>
        <dbReference type="Google" id="ProtNLM"/>
    </source>
</evidence>
<dbReference type="Gene3D" id="3.40.50.720">
    <property type="entry name" value="NAD(P)-binding Rossmann-like Domain"/>
    <property type="match status" value="1"/>
</dbReference>
<proteinExistence type="predicted"/>
<dbReference type="RefSeq" id="WP_398657132.1">
    <property type="nucleotide sequence ID" value="NZ_JBITDC010000006.1"/>
</dbReference>
<organism evidence="1 2">
    <name type="scientific">Streptomyces cellulosae</name>
    <dbReference type="NCBI Taxonomy" id="1968"/>
    <lineage>
        <taxon>Bacteria</taxon>
        <taxon>Bacillati</taxon>
        <taxon>Actinomycetota</taxon>
        <taxon>Actinomycetes</taxon>
        <taxon>Kitasatosporales</taxon>
        <taxon>Streptomycetaceae</taxon>
        <taxon>Streptomyces</taxon>
    </lineage>
</organism>
<sequence length="129" mass="14349">MTYSPRGAHAQSKLANLLFTLELQRRLTATGSPVRALAAHPGYQFKEIQNPKKLVKKIFDNMKQMETSGADFNTFVVDTKGTLADHLALRTEQRLTQIYGKSNIQFVIRVEDGILTIPPGGTFMPEGTL</sequence>
<accession>A0ABW7Y1Y9</accession>
<reference evidence="1 2" key="1">
    <citation type="submission" date="2024-10" db="EMBL/GenBank/DDBJ databases">
        <title>The Natural Products Discovery Center: Release of the First 8490 Sequenced Strains for Exploring Actinobacteria Biosynthetic Diversity.</title>
        <authorList>
            <person name="Kalkreuter E."/>
            <person name="Kautsar S.A."/>
            <person name="Yang D."/>
            <person name="Bader C.D."/>
            <person name="Teijaro C.N."/>
            <person name="Fluegel L."/>
            <person name="Davis C.M."/>
            <person name="Simpson J.R."/>
            <person name="Lauterbach L."/>
            <person name="Steele A.D."/>
            <person name="Gui C."/>
            <person name="Meng S."/>
            <person name="Li G."/>
            <person name="Viehrig K."/>
            <person name="Ye F."/>
            <person name="Su P."/>
            <person name="Kiefer A.F."/>
            <person name="Nichols A."/>
            <person name="Cepeda A.J."/>
            <person name="Yan W."/>
            <person name="Fan B."/>
            <person name="Jiang Y."/>
            <person name="Adhikari A."/>
            <person name="Zheng C.-J."/>
            <person name="Schuster L."/>
            <person name="Cowan T.M."/>
            <person name="Smanski M.J."/>
            <person name="Chevrette M.G."/>
            <person name="De Carvalho L.P.S."/>
            <person name="Shen B."/>
        </authorList>
    </citation>
    <scope>NUCLEOTIDE SEQUENCE [LARGE SCALE GENOMIC DNA]</scope>
    <source>
        <strain evidence="1 2">NPDC051599</strain>
    </source>
</reference>
<keyword evidence="2" id="KW-1185">Reference proteome</keyword>
<comment type="caution">
    <text evidence="1">The sequence shown here is derived from an EMBL/GenBank/DDBJ whole genome shotgun (WGS) entry which is preliminary data.</text>
</comment>
<dbReference type="EMBL" id="JBITDC010000006">
    <property type="protein sequence ID" value="MFI5676377.1"/>
    <property type="molecule type" value="Genomic_DNA"/>
</dbReference>
<dbReference type="Proteomes" id="UP001612415">
    <property type="component" value="Unassembled WGS sequence"/>
</dbReference>
<gene>
    <name evidence="1" type="ORF">ACIA8P_17130</name>
</gene>
<evidence type="ECO:0000313" key="2">
    <source>
        <dbReference type="Proteomes" id="UP001612415"/>
    </source>
</evidence>